<dbReference type="Gene3D" id="2.130.10.10">
    <property type="entry name" value="YVTN repeat-like/Quinoprotein amine dehydrogenase"/>
    <property type="match status" value="1"/>
</dbReference>
<accession>A0A1I6XYV9</accession>
<dbReference type="Proteomes" id="UP000199673">
    <property type="component" value="Unassembled WGS sequence"/>
</dbReference>
<evidence type="ECO:0000256" key="1">
    <source>
        <dbReference type="SAM" id="SignalP"/>
    </source>
</evidence>
<dbReference type="InterPro" id="IPR011044">
    <property type="entry name" value="Quino_amine_DH_bsu"/>
</dbReference>
<feature type="chain" id="PRO_5011768494" description="DUF4394 domain-containing protein" evidence="1">
    <location>
        <begin position="20"/>
        <end position="507"/>
    </location>
</feature>
<proteinExistence type="predicted"/>
<dbReference type="EMBL" id="FPBF01000001">
    <property type="protein sequence ID" value="SFT43386.1"/>
    <property type="molecule type" value="Genomic_DNA"/>
</dbReference>
<sequence>MKTRNIFPALLASMILSLAFISCDDKDEDRNPIIDMPGTAPEVSFTALTPDNMILMYDAQNLSAPTSSMEITGLGSGEMIVSIDYRPATGQLYALSSMSRIYHINENSGAATALGAAAFTPAYQGANPSLDFNPTVDRIRLVTESGQNLRLHPELGTVVATDGSINGGMNPRIGAVAYTNSFSGTTMTTLFDIDFEQDKLYKQVPPNDGGLEEVGDLGVDFDGLGDMDINPDNSVALAVNRKEDESRLYTIDLSSGEAMWVGTFSQPVVSIAFKTNPIAYATDADNKLYRFDPTSPEPIAVDITGLMDGEMLIGLDFRPANGQLLAVSNMSQLYSVNPSSGAVTAIGDPLMPAAMGTFIGFDFNPTVDRIRLITDEGQNLRLHPDLGTVVAVDGSLSPGSPMASGAAYTKNFAGTTETALFVVDAQNDMLYQVSPPNDGVLVEIGALGIDITSDNGFDVGGTSDMAYGVFTVGGATGVYSVNLMTGATSKVSDLNFNPTTMALGLGF</sequence>
<gene>
    <name evidence="3" type="ORF">SAMN04489724_0736</name>
</gene>
<feature type="domain" description="DUF4394" evidence="2">
    <location>
        <begin position="288"/>
        <end position="500"/>
    </location>
</feature>
<dbReference type="RefSeq" id="WP_091691338.1">
    <property type="nucleotide sequence ID" value="NZ_FPBF01000001.1"/>
</dbReference>
<evidence type="ECO:0000259" key="2">
    <source>
        <dbReference type="Pfam" id="PF14339"/>
    </source>
</evidence>
<evidence type="ECO:0000313" key="3">
    <source>
        <dbReference type="EMBL" id="SFT43386.1"/>
    </source>
</evidence>
<organism evidence="3 4">
    <name type="scientific">Algoriphagus locisalis</name>
    <dbReference type="NCBI Taxonomy" id="305507"/>
    <lineage>
        <taxon>Bacteria</taxon>
        <taxon>Pseudomonadati</taxon>
        <taxon>Bacteroidota</taxon>
        <taxon>Cytophagia</taxon>
        <taxon>Cytophagales</taxon>
        <taxon>Cyclobacteriaceae</taxon>
        <taxon>Algoriphagus</taxon>
    </lineage>
</organism>
<protein>
    <recommendedName>
        <fullName evidence="2">DUF4394 domain-containing protein</fullName>
    </recommendedName>
</protein>
<dbReference type="OrthoDB" id="531718at2"/>
<dbReference type="InterPro" id="IPR015943">
    <property type="entry name" value="WD40/YVTN_repeat-like_dom_sf"/>
</dbReference>
<keyword evidence="4" id="KW-1185">Reference proteome</keyword>
<reference evidence="4" key="1">
    <citation type="submission" date="2016-10" db="EMBL/GenBank/DDBJ databases">
        <authorList>
            <person name="Varghese N."/>
            <person name="Submissions S."/>
        </authorList>
    </citation>
    <scope>NUCLEOTIDE SEQUENCE [LARGE SCALE GENOMIC DNA]</scope>
    <source>
        <strain evidence="4">DSM 23445</strain>
    </source>
</reference>
<dbReference type="InterPro" id="IPR025507">
    <property type="entry name" value="DUF4394"/>
</dbReference>
<evidence type="ECO:0000313" key="4">
    <source>
        <dbReference type="Proteomes" id="UP000199673"/>
    </source>
</evidence>
<dbReference type="PROSITE" id="PS51257">
    <property type="entry name" value="PROKAR_LIPOPROTEIN"/>
    <property type="match status" value="1"/>
</dbReference>
<dbReference type="AlphaFoldDB" id="A0A1I6XYV9"/>
<feature type="domain" description="DUF4394" evidence="2">
    <location>
        <begin position="54"/>
        <end position="272"/>
    </location>
</feature>
<dbReference type="Pfam" id="PF14339">
    <property type="entry name" value="DUF4394"/>
    <property type="match status" value="2"/>
</dbReference>
<name>A0A1I6XYV9_9BACT</name>
<keyword evidence="1" id="KW-0732">Signal</keyword>
<dbReference type="STRING" id="305507.SAMN04489724_0736"/>
<dbReference type="SUPFAM" id="SSF50969">
    <property type="entry name" value="YVTN repeat-like/Quinoprotein amine dehydrogenase"/>
    <property type="match status" value="1"/>
</dbReference>
<feature type="signal peptide" evidence="1">
    <location>
        <begin position="1"/>
        <end position="19"/>
    </location>
</feature>